<dbReference type="Proteomes" id="UP000009286">
    <property type="component" value="Chromosome"/>
</dbReference>
<sequence>MMVPDTIATPLAPAASSPRGQAGVAVSSGSYAAAKPRPVFRMDQGNDRMAGSIPVWGMPQTAQEETLATLTGAGPMDPRVDGALAYQSDHSINPALQGEEPFGFGDLIDIINPLQHIPLVGTAYREITGDTIRPSGRIFGGALFGGAVGAAAGLVNVIVAEETGATIDEHAMAALKDEPIANPPPSTPTQSASQTSLAQLDQAATAPLTPPTPETLLAFHATQQYESAASLGDIAPAAGHAVKRQVWKFNE</sequence>
<name>G2KLG0_MICAA</name>
<reference evidence="2 3" key="1">
    <citation type="journal article" date="2011" name="BMC Genomics">
        <title>Genomic insights into an obligate epibiotic bacterial predator: Micavibrio aeruginosavorus ARL-13.</title>
        <authorList>
            <person name="Wang Z."/>
            <person name="Kadouri D."/>
            <person name="Wu M."/>
        </authorList>
    </citation>
    <scope>NUCLEOTIDE SEQUENCE [LARGE SCALE GENOMIC DNA]</scope>
    <source>
        <strain evidence="2 3">ARL-13</strain>
    </source>
</reference>
<gene>
    <name evidence="2" type="ordered locus">MICA_48</name>
</gene>
<evidence type="ECO:0000313" key="2">
    <source>
        <dbReference type="EMBL" id="AEP08396.1"/>
    </source>
</evidence>
<dbReference type="STRING" id="856793.MICA_48"/>
<dbReference type="EMBL" id="CP002382">
    <property type="protein sequence ID" value="AEP08396.1"/>
    <property type="molecule type" value="Genomic_DNA"/>
</dbReference>
<dbReference type="OrthoDB" id="5769175at2"/>
<dbReference type="AlphaFoldDB" id="G2KLG0"/>
<accession>G2KLG0</accession>
<feature type="compositionally biased region" description="Low complexity" evidence="1">
    <location>
        <begin position="188"/>
        <end position="201"/>
    </location>
</feature>
<keyword evidence="3" id="KW-1185">Reference proteome</keyword>
<dbReference type="KEGG" id="mai:MICA_48"/>
<organism evidence="2 3">
    <name type="scientific">Micavibrio aeruginosavorus (strain ARL-13)</name>
    <dbReference type="NCBI Taxonomy" id="856793"/>
    <lineage>
        <taxon>Bacteria</taxon>
        <taxon>Pseudomonadati</taxon>
        <taxon>Bdellovibrionota</taxon>
        <taxon>Bdellovibrionia</taxon>
        <taxon>Bdellovibrionales</taxon>
        <taxon>Pseudobdellovibrionaceae</taxon>
        <taxon>Micavibrio</taxon>
    </lineage>
</organism>
<feature type="region of interest" description="Disordered" evidence="1">
    <location>
        <begin position="178"/>
        <end position="201"/>
    </location>
</feature>
<dbReference type="HOGENOM" id="CLU_1106151_0_0_5"/>
<feature type="region of interest" description="Disordered" evidence="1">
    <location>
        <begin position="1"/>
        <end position="23"/>
    </location>
</feature>
<proteinExistence type="predicted"/>
<evidence type="ECO:0000256" key="1">
    <source>
        <dbReference type="SAM" id="MobiDB-lite"/>
    </source>
</evidence>
<dbReference type="eggNOG" id="ENOG5032Y8M">
    <property type="taxonomic scope" value="Bacteria"/>
</dbReference>
<evidence type="ECO:0000313" key="3">
    <source>
        <dbReference type="Proteomes" id="UP000009286"/>
    </source>
</evidence>
<protein>
    <submittedName>
        <fullName evidence="2">Uncharacterized protein</fullName>
    </submittedName>
</protein>